<evidence type="ECO:0000256" key="5">
    <source>
        <dbReference type="ARBA" id="ARBA00023295"/>
    </source>
</evidence>
<dbReference type="AlphaFoldDB" id="A0A078SSY9"/>
<dbReference type="InterPro" id="IPR050347">
    <property type="entry name" value="Bact_Beta-galactosidase"/>
</dbReference>
<dbReference type="GO" id="GO:0004565">
    <property type="term" value="F:beta-galactosidase activity"/>
    <property type="evidence" value="ECO:0007669"/>
    <property type="project" value="UniProtKB-EC"/>
</dbReference>
<keyword evidence="6" id="KW-0732">Signal</keyword>
<dbReference type="Gene3D" id="2.60.120.260">
    <property type="entry name" value="Galactose-binding domain-like"/>
    <property type="match status" value="1"/>
</dbReference>
<dbReference type="InterPro" id="IPR006104">
    <property type="entry name" value="Glyco_hydro_2_N"/>
</dbReference>
<dbReference type="GO" id="GO:0009341">
    <property type="term" value="C:beta-galactosidase complex"/>
    <property type="evidence" value="ECO:0007669"/>
    <property type="project" value="TreeGrafter"/>
</dbReference>
<sequence length="116" mass="13568">MNLRKLFLPLCSVALCLQSYAQDKSFLKDMLWYIDNPSVFEKGQEEGHAWHMPEKSMLLNGTWKFFWCDTPEGILAHFFNPEFPDKQWGDIKVPSNWEMQGYGDKLFRNVSAPFGV</sequence>
<organism evidence="8 9">
    <name type="scientific">Bacteroides uniformis str. 3978 T3 ii</name>
    <dbReference type="NCBI Taxonomy" id="1339349"/>
    <lineage>
        <taxon>Bacteria</taxon>
        <taxon>Pseudomonadati</taxon>
        <taxon>Bacteroidota</taxon>
        <taxon>Bacteroidia</taxon>
        <taxon>Bacteroidales</taxon>
        <taxon>Bacteroidaceae</taxon>
        <taxon>Bacteroides</taxon>
    </lineage>
</organism>
<feature type="domain" description="Glycosyl hydrolases family 2 sugar binding" evidence="7">
    <location>
        <begin position="59"/>
        <end position="114"/>
    </location>
</feature>
<dbReference type="Proteomes" id="UP000028013">
    <property type="component" value="Unassembled WGS sequence"/>
</dbReference>
<dbReference type="PANTHER" id="PTHR46323">
    <property type="entry name" value="BETA-GALACTOSIDASE"/>
    <property type="match status" value="1"/>
</dbReference>
<dbReference type="Pfam" id="PF02837">
    <property type="entry name" value="Glyco_hydro_2_N"/>
    <property type="match status" value="1"/>
</dbReference>
<evidence type="ECO:0000259" key="7">
    <source>
        <dbReference type="Pfam" id="PF02837"/>
    </source>
</evidence>
<gene>
    <name evidence="8" type="ORF">M094_3154</name>
</gene>
<reference evidence="8 9" key="1">
    <citation type="submission" date="2014-04" db="EMBL/GenBank/DDBJ databases">
        <authorList>
            <person name="Sears C."/>
            <person name="Carroll K."/>
            <person name="Sack B.R."/>
            <person name="Qadri F."/>
            <person name="Myers L.L."/>
            <person name="Chung G.-T."/>
            <person name="Escheverria P."/>
            <person name="Fraser C.M."/>
            <person name="Sadzewicz L."/>
            <person name="Shefchek K.A."/>
            <person name="Tallon L."/>
            <person name="Das S.P."/>
            <person name="Daugherty S."/>
            <person name="Mongodin E.F."/>
        </authorList>
    </citation>
    <scope>NUCLEOTIDE SEQUENCE [LARGE SCALE GENOMIC DNA]</scope>
    <source>
        <strain evidence="8 9">3978 T3 ii</strain>
    </source>
</reference>
<dbReference type="PANTHER" id="PTHR46323:SF2">
    <property type="entry name" value="BETA-GALACTOSIDASE"/>
    <property type="match status" value="1"/>
</dbReference>
<comment type="similarity">
    <text evidence="2">Belongs to the glycosyl hydrolase 2 family.</text>
</comment>
<dbReference type="RefSeq" id="WP_039159647.1">
    <property type="nucleotide sequence ID" value="NZ_JNHN01000003.1"/>
</dbReference>
<proteinExistence type="inferred from homology"/>
<dbReference type="SUPFAM" id="SSF49785">
    <property type="entry name" value="Galactose-binding domain-like"/>
    <property type="match status" value="1"/>
</dbReference>
<keyword evidence="5" id="KW-0326">Glycosidase</keyword>
<evidence type="ECO:0000256" key="6">
    <source>
        <dbReference type="SAM" id="SignalP"/>
    </source>
</evidence>
<feature type="non-terminal residue" evidence="8">
    <location>
        <position position="116"/>
    </location>
</feature>
<evidence type="ECO:0000313" key="9">
    <source>
        <dbReference type="Proteomes" id="UP000028013"/>
    </source>
</evidence>
<feature type="chain" id="PRO_5001745241" description="beta-galactosidase" evidence="6">
    <location>
        <begin position="22"/>
        <end position="116"/>
    </location>
</feature>
<feature type="signal peptide" evidence="6">
    <location>
        <begin position="1"/>
        <end position="21"/>
    </location>
</feature>
<evidence type="ECO:0000256" key="2">
    <source>
        <dbReference type="ARBA" id="ARBA00007401"/>
    </source>
</evidence>
<protein>
    <recommendedName>
        <fullName evidence="3">beta-galactosidase</fullName>
        <ecNumber evidence="3">3.2.1.23</ecNumber>
    </recommendedName>
</protein>
<evidence type="ECO:0000256" key="3">
    <source>
        <dbReference type="ARBA" id="ARBA00012756"/>
    </source>
</evidence>
<keyword evidence="4 8" id="KW-0378">Hydrolase</keyword>
<evidence type="ECO:0000256" key="4">
    <source>
        <dbReference type="ARBA" id="ARBA00022801"/>
    </source>
</evidence>
<accession>A0A078SSY9</accession>
<name>A0A078SSY9_BACUN</name>
<comment type="catalytic activity">
    <reaction evidence="1">
        <text>Hydrolysis of terminal non-reducing beta-D-galactose residues in beta-D-galactosides.</text>
        <dbReference type="EC" id="3.2.1.23"/>
    </reaction>
</comment>
<evidence type="ECO:0000256" key="1">
    <source>
        <dbReference type="ARBA" id="ARBA00001412"/>
    </source>
</evidence>
<dbReference type="EC" id="3.2.1.23" evidence="3"/>
<dbReference type="GO" id="GO:0005990">
    <property type="term" value="P:lactose catabolic process"/>
    <property type="evidence" value="ECO:0007669"/>
    <property type="project" value="TreeGrafter"/>
</dbReference>
<evidence type="ECO:0000313" key="8">
    <source>
        <dbReference type="EMBL" id="KDS64982.1"/>
    </source>
</evidence>
<dbReference type="EMBL" id="JNHN01000003">
    <property type="protein sequence ID" value="KDS64982.1"/>
    <property type="molecule type" value="Genomic_DNA"/>
</dbReference>
<dbReference type="InterPro" id="IPR008979">
    <property type="entry name" value="Galactose-bd-like_sf"/>
</dbReference>
<comment type="caution">
    <text evidence="8">The sequence shown here is derived from an EMBL/GenBank/DDBJ whole genome shotgun (WGS) entry which is preliminary data.</text>
</comment>